<dbReference type="PhylomeDB" id="A0A068VD80"/>
<evidence type="ECO:0000256" key="5">
    <source>
        <dbReference type="SAM" id="MobiDB-lite"/>
    </source>
</evidence>
<dbReference type="InParanoid" id="A0A068VD80"/>
<evidence type="ECO:0000256" key="1">
    <source>
        <dbReference type="ARBA" id="ARBA00022723"/>
    </source>
</evidence>
<accession>A0A068VD80</accession>
<dbReference type="GO" id="GO:0008270">
    <property type="term" value="F:zinc ion binding"/>
    <property type="evidence" value="ECO:0007669"/>
    <property type="project" value="UniProtKB-KW"/>
</dbReference>
<dbReference type="FunCoup" id="A0A068VD80">
    <property type="interactions" value="1132"/>
</dbReference>
<keyword evidence="8" id="KW-1185">Reference proteome</keyword>
<feature type="region of interest" description="Disordered" evidence="5">
    <location>
        <begin position="385"/>
        <end position="407"/>
    </location>
</feature>
<dbReference type="Gene3D" id="4.10.1060.10">
    <property type="entry name" value="Zinc finger, RanBP2-type"/>
    <property type="match status" value="2"/>
</dbReference>
<dbReference type="STRING" id="49390.A0A068VD80"/>
<dbReference type="Gramene" id="CDP17638">
    <property type="protein sequence ID" value="CDP17638"/>
    <property type="gene ID" value="GSCOC_T00001545001"/>
</dbReference>
<dbReference type="GO" id="GO:0005737">
    <property type="term" value="C:cytoplasm"/>
    <property type="evidence" value="ECO:0007669"/>
    <property type="project" value="TreeGrafter"/>
</dbReference>
<sequence length="495" mass="55910">MGGASRLIMLLTTPFPPFLHQPSLIFLRPITRCLSTSTTSRRLTLSTPYSHTQRRLLLPTTKSCSRQLHAQRLNAPSISPYKAASAASNHPWPEWSNLINKLFFSQEKLSPGADDQKVHPEDAFVVYELKELSEEFIRCASLCLAFSRAHPNLLGLLSRKDIEVIVSNGTPFLFKSALDTARKMRVYLGIEGSSVLESDKPNMVDIMKYILSYASNPSVSSEENNLYSRELTESSVRNLLSQMTELSFADPAIEVPASEQYQLHGGNEQTARPLRQNVEMKRGDWICPKCSFMNFARNFECLECEEPRPKKQLTGKEWQCPQCNFFNYGRNLVCLRCDCRRPRIAAANNVHSMSELGYTDIRLEESEEKAKLWFNKVSELENASDLSNSAVDEDFPEIMPPRKGENRFVVSTRKTPLERRQANSQRQNLLGNHGIAEGNASQSPGSNMALDSSIRKSLDQILENLETNSSASRPLSSPMEYRQQNNSGYPKQRAS</sequence>
<proteinExistence type="predicted"/>
<dbReference type="OrthoDB" id="448399at2759"/>
<dbReference type="PROSITE" id="PS50199">
    <property type="entry name" value="ZF_RANBP2_2"/>
    <property type="match status" value="2"/>
</dbReference>
<dbReference type="PANTHER" id="PTHR23111">
    <property type="entry name" value="ZINC FINGER PROTEIN"/>
    <property type="match status" value="1"/>
</dbReference>
<dbReference type="SMART" id="SM00547">
    <property type="entry name" value="ZnF_RBZ"/>
    <property type="match status" value="2"/>
</dbReference>
<evidence type="ECO:0000256" key="4">
    <source>
        <dbReference type="PROSITE-ProRule" id="PRU00322"/>
    </source>
</evidence>
<feature type="compositionally biased region" description="Polar residues" evidence="5">
    <location>
        <begin position="466"/>
        <end position="475"/>
    </location>
</feature>
<dbReference type="SUPFAM" id="SSF90209">
    <property type="entry name" value="Ran binding protein zinc finger-like"/>
    <property type="match status" value="1"/>
</dbReference>
<dbReference type="PROSITE" id="PS01358">
    <property type="entry name" value="ZF_RANBP2_1"/>
    <property type="match status" value="2"/>
</dbReference>
<feature type="domain" description="RanBP2-type" evidence="6">
    <location>
        <begin position="313"/>
        <end position="343"/>
    </location>
</feature>
<dbReference type="AlphaFoldDB" id="A0A068VD80"/>
<protein>
    <recommendedName>
        <fullName evidence="6">RanBP2-type domain-containing protein</fullName>
    </recommendedName>
</protein>
<organism evidence="7 8">
    <name type="scientific">Coffea canephora</name>
    <name type="common">Robusta coffee</name>
    <dbReference type="NCBI Taxonomy" id="49390"/>
    <lineage>
        <taxon>Eukaryota</taxon>
        <taxon>Viridiplantae</taxon>
        <taxon>Streptophyta</taxon>
        <taxon>Embryophyta</taxon>
        <taxon>Tracheophyta</taxon>
        <taxon>Spermatophyta</taxon>
        <taxon>Magnoliopsida</taxon>
        <taxon>eudicotyledons</taxon>
        <taxon>Gunneridae</taxon>
        <taxon>Pentapetalae</taxon>
        <taxon>asterids</taxon>
        <taxon>lamiids</taxon>
        <taxon>Gentianales</taxon>
        <taxon>Rubiaceae</taxon>
        <taxon>Ixoroideae</taxon>
        <taxon>Gardenieae complex</taxon>
        <taxon>Bertiereae - Coffeeae clade</taxon>
        <taxon>Coffeeae</taxon>
        <taxon>Coffea</taxon>
    </lineage>
</organism>
<name>A0A068VD80_COFCA</name>
<dbReference type="InterPro" id="IPR036443">
    <property type="entry name" value="Znf_RanBP2_sf"/>
</dbReference>
<evidence type="ECO:0000256" key="2">
    <source>
        <dbReference type="ARBA" id="ARBA00022771"/>
    </source>
</evidence>
<feature type="domain" description="RanBP2-type" evidence="6">
    <location>
        <begin position="281"/>
        <end position="310"/>
    </location>
</feature>
<reference evidence="8" key="1">
    <citation type="journal article" date="2014" name="Science">
        <title>The coffee genome provides insight into the convergent evolution of caffeine biosynthesis.</title>
        <authorList>
            <person name="Denoeud F."/>
            <person name="Carretero-Paulet L."/>
            <person name="Dereeper A."/>
            <person name="Droc G."/>
            <person name="Guyot R."/>
            <person name="Pietrella M."/>
            <person name="Zheng C."/>
            <person name="Alberti A."/>
            <person name="Anthony F."/>
            <person name="Aprea G."/>
            <person name="Aury J.M."/>
            <person name="Bento P."/>
            <person name="Bernard M."/>
            <person name="Bocs S."/>
            <person name="Campa C."/>
            <person name="Cenci A."/>
            <person name="Combes M.C."/>
            <person name="Crouzillat D."/>
            <person name="Da Silva C."/>
            <person name="Daddiego L."/>
            <person name="De Bellis F."/>
            <person name="Dussert S."/>
            <person name="Garsmeur O."/>
            <person name="Gayraud T."/>
            <person name="Guignon V."/>
            <person name="Jahn K."/>
            <person name="Jamilloux V."/>
            <person name="Joet T."/>
            <person name="Labadie K."/>
            <person name="Lan T."/>
            <person name="Leclercq J."/>
            <person name="Lepelley M."/>
            <person name="Leroy T."/>
            <person name="Li L.T."/>
            <person name="Librado P."/>
            <person name="Lopez L."/>
            <person name="Munoz A."/>
            <person name="Noel B."/>
            <person name="Pallavicini A."/>
            <person name="Perrotta G."/>
            <person name="Poncet V."/>
            <person name="Pot D."/>
            <person name="Priyono X."/>
            <person name="Rigoreau M."/>
            <person name="Rouard M."/>
            <person name="Rozas J."/>
            <person name="Tranchant-Dubreuil C."/>
            <person name="VanBuren R."/>
            <person name="Zhang Q."/>
            <person name="Andrade A.C."/>
            <person name="Argout X."/>
            <person name="Bertrand B."/>
            <person name="de Kochko A."/>
            <person name="Graziosi G."/>
            <person name="Henry R.J."/>
            <person name="Jayarama X."/>
            <person name="Ming R."/>
            <person name="Nagai C."/>
            <person name="Rounsley S."/>
            <person name="Sankoff D."/>
            <person name="Giuliano G."/>
            <person name="Albert V.A."/>
            <person name="Wincker P."/>
            <person name="Lashermes P."/>
        </authorList>
    </citation>
    <scope>NUCLEOTIDE SEQUENCE [LARGE SCALE GENOMIC DNA]</scope>
    <source>
        <strain evidence="8">cv. DH200-94</strain>
    </source>
</reference>
<keyword evidence="1" id="KW-0479">Metal-binding</keyword>
<evidence type="ECO:0000259" key="6">
    <source>
        <dbReference type="PROSITE" id="PS50199"/>
    </source>
</evidence>
<dbReference type="PANTHER" id="PTHR23111:SF30">
    <property type="entry name" value="ZINC FINGER PROTEIN VAR3, CHLOROPLASTIC"/>
    <property type="match status" value="1"/>
</dbReference>
<keyword evidence="3" id="KW-0862">Zinc</keyword>
<feature type="region of interest" description="Disordered" evidence="5">
    <location>
        <begin position="466"/>
        <end position="495"/>
    </location>
</feature>
<dbReference type="Pfam" id="PF00641">
    <property type="entry name" value="Zn_ribbon_RanBP"/>
    <property type="match status" value="2"/>
</dbReference>
<dbReference type="EMBL" id="HG739254">
    <property type="protein sequence ID" value="CDP17638.1"/>
    <property type="molecule type" value="Genomic_DNA"/>
</dbReference>
<dbReference type="InterPro" id="IPR001876">
    <property type="entry name" value="Znf_RanBP2"/>
</dbReference>
<feature type="compositionally biased region" description="Polar residues" evidence="5">
    <location>
        <begin position="482"/>
        <end position="495"/>
    </location>
</feature>
<gene>
    <name evidence="7" type="ORF">GSCOC_T00001545001</name>
</gene>
<keyword evidence="2 4" id="KW-0863">Zinc-finger</keyword>
<evidence type="ECO:0000313" key="7">
    <source>
        <dbReference type="EMBL" id="CDP17638.1"/>
    </source>
</evidence>
<dbReference type="Proteomes" id="UP000295252">
    <property type="component" value="Chromosome VIII"/>
</dbReference>
<dbReference type="GO" id="GO:0003729">
    <property type="term" value="F:mRNA binding"/>
    <property type="evidence" value="ECO:0007669"/>
    <property type="project" value="TreeGrafter"/>
</dbReference>
<evidence type="ECO:0000256" key="3">
    <source>
        <dbReference type="ARBA" id="ARBA00022833"/>
    </source>
</evidence>
<evidence type="ECO:0000313" key="8">
    <source>
        <dbReference type="Proteomes" id="UP000295252"/>
    </source>
</evidence>